<feature type="region of interest" description="Disordered" evidence="1">
    <location>
        <begin position="27"/>
        <end position="59"/>
    </location>
</feature>
<evidence type="ECO:0000313" key="2">
    <source>
        <dbReference type="EMBL" id="TWU43529.1"/>
    </source>
</evidence>
<gene>
    <name evidence="2" type="ORF">Q31b_25700</name>
</gene>
<protein>
    <submittedName>
        <fullName evidence="2">Uncharacterized protein</fullName>
    </submittedName>
</protein>
<evidence type="ECO:0000256" key="1">
    <source>
        <dbReference type="SAM" id="MobiDB-lite"/>
    </source>
</evidence>
<proteinExistence type="predicted"/>
<comment type="caution">
    <text evidence="2">The sequence shown here is derived from an EMBL/GenBank/DDBJ whole genome shotgun (WGS) entry which is preliminary data.</text>
</comment>
<evidence type="ECO:0000313" key="3">
    <source>
        <dbReference type="Proteomes" id="UP000315471"/>
    </source>
</evidence>
<organism evidence="2 3">
    <name type="scientific">Novipirellula aureliae</name>
    <dbReference type="NCBI Taxonomy" id="2527966"/>
    <lineage>
        <taxon>Bacteria</taxon>
        <taxon>Pseudomonadati</taxon>
        <taxon>Planctomycetota</taxon>
        <taxon>Planctomycetia</taxon>
        <taxon>Pirellulales</taxon>
        <taxon>Pirellulaceae</taxon>
        <taxon>Novipirellula</taxon>
    </lineage>
</organism>
<accession>A0A5C6E8I5</accession>
<sequence>MDLRSIIAKSKRTPKVSAIFIEHGSQQDVSDLSPSRFNGFPETSERPAPGYTYPPKFNP</sequence>
<keyword evidence="3" id="KW-1185">Reference proteome</keyword>
<dbReference type="Proteomes" id="UP000315471">
    <property type="component" value="Unassembled WGS sequence"/>
</dbReference>
<dbReference type="AlphaFoldDB" id="A0A5C6E8I5"/>
<reference evidence="2 3" key="1">
    <citation type="submission" date="2019-02" db="EMBL/GenBank/DDBJ databases">
        <title>Deep-cultivation of Planctomycetes and their phenomic and genomic characterization uncovers novel biology.</title>
        <authorList>
            <person name="Wiegand S."/>
            <person name="Jogler M."/>
            <person name="Boedeker C."/>
            <person name="Pinto D."/>
            <person name="Vollmers J."/>
            <person name="Rivas-Marin E."/>
            <person name="Kohn T."/>
            <person name="Peeters S.H."/>
            <person name="Heuer A."/>
            <person name="Rast P."/>
            <person name="Oberbeckmann S."/>
            <person name="Bunk B."/>
            <person name="Jeske O."/>
            <person name="Meyerdierks A."/>
            <person name="Storesund J.E."/>
            <person name="Kallscheuer N."/>
            <person name="Luecker S."/>
            <person name="Lage O.M."/>
            <person name="Pohl T."/>
            <person name="Merkel B.J."/>
            <person name="Hornburger P."/>
            <person name="Mueller R.-W."/>
            <person name="Bruemmer F."/>
            <person name="Labrenz M."/>
            <person name="Spormann A.M."/>
            <person name="Op Den Camp H."/>
            <person name="Overmann J."/>
            <person name="Amann R."/>
            <person name="Jetten M.S.M."/>
            <person name="Mascher T."/>
            <person name="Medema M.H."/>
            <person name="Devos D.P."/>
            <person name="Kaster A.-K."/>
            <person name="Ovreas L."/>
            <person name="Rohde M."/>
            <person name="Galperin M.Y."/>
            <person name="Jogler C."/>
        </authorList>
    </citation>
    <scope>NUCLEOTIDE SEQUENCE [LARGE SCALE GENOMIC DNA]</scope>
    <source>
        <strain evidence="2 3">Q31b</strain>
    </source>
</reference>
<feature type="compositionally biased region" description="Polar residues" evidence="1">
    <location>
        <begin position="27"/>
        <end position="36"/>
    </location>
</feature>
<dbReference type="EMBL" id="SJPY01000003">
    <property type="protein sequence ID" value="TWU43529.1"/>
    <property type="molecule type" value="Genomic_DNA"/>
</dbReference>
<name>A0A5C6E8I5_9BACT</name>